<dbReference type="CDD" id="cd01610">
    <property type="entry name" value="PAP2_like"/>
    <property type="match status" value="1"/>
</dbReference>
<dbReference type="Gene3D" id="1.20.144.10">
    <property type="entry name" value="Phosphatidic acid phosphatase type 2/haloperoxidase"/>
    <property type="match status" value="1"/>
</dbReference>
<evidence type="ECO:0000313" key="5">
    <source>
        <dbReference type="Proteomes" id="UP000216454"/>
    </source>
</evidence>
<feature type="domain" description="Phosphatidic acid phosphatase type 2/haloperoxidase" evidence="3">
    <location>
        <begin position="297"/>
        <end position="383"/>
    </location>
</feature>
<dbReference type="InterPro" id="IPR036938">
    <property type="entry name" value="PAP2/HPO_sf"/>
</dbReference>
<feature type="transmembrane region" description="Helical" evidence="2">
    <location>
        <begin position="192"/>
        <end position="212"/>
    </location>
</feature>
<feature type="region of interest" description="Disordered" evidence="1">
    <location>
        <begin position="1"/>
        <end position="73"/>
    </location>
</feature>
<feature type="transmembrane region" description="Helical" evidence="2">
    <location>
        <begin position="240"/>
        <end position="265"/>
    </location>
</feature>
<protein>
    <submittedName>
        <fullName evidence="4">Phosphoesterase</fullName>
    </submittedName>
</protein>
<dbReference type="Proteomes" id="UP000216454">
    <property type="component" value="Unassembled WGS sequence"/>
</dbReference>
<feature type="transmembrane region" description="Helical" evidence="2">
    <location>
        <begin position="435"/>
        <end position="462"/>
    </location>
</feature>
<keyword evidence="5" id="KW-1185">Reference proteome</keyword>
<evidence type="ECO:0000256" key="1">
    <source>
        <dbReference type="SAM" id="MobiDB-lite"/>
    </source>
</evidence>
<comment type="caution">
    <text evidence="4">The sequence shown here is derived from an EMBL/GenBank/DDBJ whole genome shotgun (WGS) entry which is preliminary data.</text>
</comment>
<sequence length="486" mass="49225">MTQDTNRDVTSGPDFPPAPAQGPASVGVAGAQDARDANETVGNAAGFAGASEPNASVVPLPPMPSAQGQAPEQLTEQAHPYAAGDDMVSGGFTDAEATTANAAIAWPTEEDEESVVQPGQGAAFAGFAGPTTDSTSDLAFAGAETESAVVNPAASVASPEVVVVSQQDGSAPSEGLQVAEPQSKAAHPRTGTIVACGILGAVFLLLAALVYVKGVLTDAGQGYDTMVWWTMSSQEPFTEVLVQAFHVSAVVLGIAGAAAVAGLAIAAVRRRVGLIIQLIAFAAVVLIITGVAKSHLPRTTFNPNRPNPANSAPSGHTLLFAAAMIALMLAVSRAWRAWVALIGWLASGAVGLALVAGRWHRPSDVVMSLFIAGAIACIVLAFTRGSGMDRIVDRKPSAAVQIVAPALIVLGVMALGYSLYGIWQLLPNLADEPTWGVSIACESAVAAIVGAGALVSGVVCALRQLTASPLTGAGIFGTPPRPPKVK</sequence>
<dbReference type="AlphaFoldDB" id="A0A261EVP3"/>
<keyword evidence="2" id="KW-1133">Transmembrane helix</keyword>
<dbReference type="SUPFAM" id="SSF48317">
    <property type="entry name" value="Acid phosphatase/Vanadium-dependent haloperoxidase"/>
    <property type="match status" value="1"/>
</dbReference>
<evidence type="ECO:0000259" key="3">
    <source>
        <dbReference type="Pfam" id="PF01569"/>
    </source>
</evidence>
<proteinExistence type="predicted"/>
<accession>A0A261EVP3</accession>
<feature type="transmembrane region" description="Helical" evidence="2">
    <location>
        <begin position="338"/>
        <end position="359"/>
    </location>
</feature>
<organism evidence="4 5">
    <name type="scientific">Pseudoscardovia suis</name>
    <dbReference type="NCBI Taxonomy" id="987063"/>
    <lineage>
        <taxon>Bacteria</taxon>
        <taxon>Bacillati</taxon>
        <taxon>Actinomycetota</taxon>
        <taxon>Actinomycetes</taxon>
        <taxon>Bifidobacteriales</taxon>
        <taxon>Bifidobacteriaceae</taxon>
        <taxon>Pseudoscardovia</taxon>
    </lineage>
</organism>
<name>A0A261EVP3_9BIFI</name>
<feature type="transmembrane region" description="Helical" evidence="2">
    <location>
        <begin position="312"/>
        <end position="331"/>
    </location>
</feature>
<evidence type="ECO:0000256" key="2">
    <source>
        <dbReference type="SAM" id="Phobius"/>
    </source>
</evidence>
<keyword evidence="2" id="KW-0472">Membrane</keyword>
<feature type="transmembrane region" description="Helical" evidence="2">
    <location>
        <begin position="402"/>
        <end position="423"/>
    </location>
</feature>
<keyword evidence="2" id="KW-0812">Transmembrane</keyword>
<reference evidence="4 5" key="1">
    <citation type="journal article" date="2017" name="BMC Genomics">
        <title>Comparative genomic and phylogenomic analyses of the Bifidobacteriaceae family.</title>
        <authorList>
            <person name="Lugli G.A."/>
            <person name="Milani C."/>
            <person name="Turroni F."/>
            <person name="Duranti S."/>
            <person name="Mancabelli L."/>
            <person name="Mangifesta M."/>
            <person name="Ferrario C."/>
            <person name="Modesto M."/>
            <person name="Mattarelli P."/>
            <person name="Jiri K."/>
            <person name="van Sinderen D."/>
            <person name="Ventura M."/>
        </authorList>
    </citation>
    <scope>NUCLEOTIDE SEQUENCE [LARGE SCALE GENOMIC DNA]</scope>
    <source>
        <strain evidence="4 5">DSM 24744</strain>
    </source>
</reference>
<dbReference type="RefSeq" id="WP_094691512.1">
    <property type="nucleotide sequence ID" value="NZ_MWWQ01000011.1"/>
</dbReference>
<dbReference type="Pfam" id="PF01569">
    <property type="entry name" value="PAP2"/>
    <property type="match status" value="1"/>
</dbReference>
<feature type="transmembrane region" description="Helical" evidence="2">
    <location>
        <begin position="272"/>
        <end position="292"/>
    </location>
</feature>
<dbReference type="OrthoDB" id="3240395at2"/>
<dbReference type="EMBL" id="MWWQ01000011">
    <property type="protein sequence ID" value="OZG50726.1"/>
    <property type="molecule type" value="Genomic_DNA"/>
</dbReference>
<dbReference type="InterPro" id="IPR000326">
    <property type="entry name" value="PAP2/HPO"/>
</dbReference>
<gene>
    <name evidence="4" type="ORF">PSSU_1162</name>
</gene>
<feature type="transmembrane region" description="Helical" evidence="2">
    <location>
        <begin position="365"/>
        <end position="382"/>
    </location>
</feature>
<evidence type="ECO:0000313" key="4">
    <source>
        <dbReference type="EMBL" id="OZG50726.1"/>
    </source>
</evidence>